<name>A0ACC0R0M2_9HYPO</name>
<evidence type="ECO:0000313" key="2">
    <source>
        <dbReference type="Proteomes" id="UP001065298"/>
    </source>
</evidence>
<gene>
    <name evidence="1" type="ORF">NCS57_00536500</name>
</gene>
<reference evidence="1" key="1">
    <citation type="submission" date="2022-06" db="EMBL/GenBank/DDBJ databases">
        <title>Fusarium solani species complex genomes reveal bases of compartmentalisation and animal pathogenesis.</title>
        <authorList>
            <person name="Tsai I.J."/>
        </authorList>
    </citation>
    <scope>NUCLEOTIDE SEQUENCE</scope>
    <source>
        <strain evidence="1">Fu6.1</strain>
    </source>
</reference>
<sequence>MSLTRDTFIYRGALVIGLLPSFFGLNALLRPEASLKSVEFPVPEDPESRKLVFGLMRIYGIRNVVVSFALTLIWLTGNKRLVGLGLVGALSMAITDGLVSKSVTGGGEWNHWSFVPVIGGLCPKQQNSAISIYGFPSNNKIPQCPKNVLLYLYKLPMRLIDDKAKVEQALEKIYGDIRFTSEENNGSYAVKSAHPGQLDLMSQLQEMGVTRKE</sequence>
<dbReference type="EMBL" id="CM046506">
    <property type="protein sequence ID" value="KAI8670642.1"/>
    <property type="molecule type" value="Genomic_DNA"/>
</dbReference>
<comment type="caution">
    <text evidence="1">The sequence shown here is derived from an EMBL/GenBank/DDBJ whole genome shotgun (WGS) entry which is preliminary data.</text>
</comment>
<proteinExistence type="predicted"/>
<dbReference type="Proteomes" id="UP001065298">
    <property type="component" value="Chromosome 4"/>
</dbReference>
<keyword evidence="2" id="KW-1185">Reference proteome</keyword>
<organism evidence="1 2">
    <name type="scientific">Fusarium keratoplasticum</name>
    <dbReference type="NCBI Taxonomy" id="1328300"/>
    <lineage>
        <taxon>Eukaryota</taxon>
        <taxon>Fungi</taxon>
        <taxon>Dikarya</taxon>
        <taxon>Ascomycota</taxon>
        <taxon>Pezizomycotina</taxon>
        <taxon>Sordariomycetes</taxon>
        <taxon>Hypocreomycetidae</taxon>
        <taxon>Hypocreales</taxon>
        <taxon>Nectriaceae</taxon>
        <taxon>Fusarium</taxon>
        <taxon>Fusarium solani species complex</taxon>
    </lineage>
</organism>
<accession>A0ACC0R0M2</accession>
<protein>
    <submittedName>
        <fullName evidence="1">Uncharacterized protein</fullName>
    </submittedName>
</protein>
<evidence type="ECO:0000313" key="1">
    <source>
        <dbReference type="EMBL" id="KAI8670642.1"/>
    </source>
</evidence>